<gene>
    <name evidence="2" type="ORF">DPX16_20054</name>
</gene>
<sequence>MAFFFHEGVWSHSFHGHLFPGGPLKNPGHPVEFNQSDDDFKTLEVFPDKCSICIESSANGYADEEPHNPAVPATPVHIMPATPGPVPVMPAKPEPVYVMAATPGPVHFMPAKPEPVHVMPANSEFLHDMAATQEPLHKMATPPVSSDKMAAPSVSSAKMAATPE</sequence>
<protein>
    <submittedName>
        <fullName evidence="2">Uncharacterized protein</fullName>
    </submittedName>
</protein>
<organism evidence="2 3">
    <name type="scientific">Anabarilius grahami</name>
    <name type="common">Kanglang fish</name>
    <name type="synonym">Barilius grahami</name>
    <dbReference type="NCBI Taxonomy" id="495550"/>
    <lineage>
        <taxon>Eukaryota</taxon>
        <taxon>Metazoa</taxon>
        <taxon>Chordata</taxon>
        <taxon>Craniata</taxon>
        <taxon>Vertebrata</taxon>
        <taxon>Euteleostomi</taxon>
        <taxon>Actinopterygii</taxon>
        <taxon>Neopterygii</taxon>
        <taxon>Teleostei</taxon>
        <taxon>Ostariophysi</taxon>
        <taxon>Cypriniformes</taxon>
        <taxon>Xenocyprididae</taxon>
        <taxon>Xenocypridinae</taxon>
        <taxon>Xenocypridinae incertae sedis</taxon>
        <taxon>Anabarilius</taxon>
    </lineage>
</organism>
<feature type="region of interest" description="Disordered" evidence="1">
    <location>
        <begin position="140"/>
        <end position="164"/>
    </location>
</feature>
<proteinExistence type="predicted"/>
<name>A0A3N0XRD6_ANAGA</name>
<comment type="caution">
    <text evidence="2">The sequence shown here is derived from an EMBL/GenBank/DDBJ whole genome shotgun (WGS) entry which is preliminary data.</text>
</comment>
<evidence type="ECO:0000313" key="3">
    <source>
        <dbReference type="Proteomes" id="UP000281406"/>
    </source>
</evidence>
<keyword evidence="3" id="KW-1185">Reference proteome</keyword>
<dbReference type="AlphaFoldDB" id="A0A3N0XRD6"/>
<dbReference type="EMBL" id="RJVU01063416">
    <property type="protein sequence ID" value="ROJ25241.1"/>
    <property type="molecule type" value="Genomic_DNA"/>
</dbReference>
<evidence type="ECO:0000256" key="1">
    <source>
        <dbReference type="SAM" id="MobiDB-lite"/>
    </source>
</evidence>
<accession>A0A3N0XRD6</accession>
<reference evidence="2 3" key="1">
    <citation type="submission" date="2018-10" db="EMBL/GenBank/DDBJ databases">
        <title>Genome assembly for a Yunnan-Guizhou Plateau 3E fish, Anabarilius grahami (Regan), and its evolutionary and genetic applications.</title>
        <authorList>
            <person name="Jiang W."/>
        </authorList>
    </citation>
    <scope>NUCLEOTIDE SEQUENCE [LARGE SCALE GENOMIC DNA]</scope>
    <source>
        <strain evidence="2">AG-KIZ</strain>
        <tissue evidence="2">Muscle</tissue>
    </source>
</reference>
<dbReference type="Proteomes" id="UP000281406">
    <property type="component" value="Unassembled WGS sequence"/>
</dbReference>
<evidence type="ECO:0000313" key="2">
    <source>
        <dbReference type="EMBL" id="ROJ25241.1"/>
    </source>
</evidence>